<dbReference type="AlphaFoldDB" id="A0AA36GUJ7"/>
<dbReference type="Proteomes" id="UP001176961">
    <property type="component" value="Unassembled WGS sequence"/>
</dbReference>
<reference evidence="1" key="1">
    <citation type="submission" date="2023-07" db="EMBL/GenBank/DDBJ databases">
        <authorList>
            <consortium name="CYATHOMIX"/>
        </authorList>
    </citation>
    <scope>NUCLEOTIDE SEQUENCE</scope>
    <source>
        <strain evidence="1">N/A</strain>
    </source>
</reference>
<accession>A0AA36GUJ7</accession>
<protein>
    <submittedName>
        <fullName evidence="1">Uncharacterized protein</fullName>
    </submittedName>
</protein>
<name>A0AA36GUJ7_CYLNA</name>
<proteinExistence type="predicted"/>
<gene>
    <name evidence="1" type="ORF">CYNAS_LOCUS10408</name>
</gene>
<keyword evidence="2" id="KW-1185">Reference proteome</keyword>
<feature type="non-terminal residue" evidence="1">
    <location>
        <position position="120"/>
    </location>
</feature>
<organism evidence="1 2">
    <name type="scientific">Cylicocyclus nassatus</name>
    <name type="common">Nematode worm</name>
    <dbReference type="NCBI Taxonomy" id="53992"/>
    <lineage>
        <taxon>Eukaryota</taxon>
        <taxon>Metazoa</taxon>
        <taxon>Ecdysozoa</taxon>
        <taxon>Nematoda</taxon>
        <taxon>Chromadorea</taxon>
        <taxon>Rhabditida</taxon>
        <taxon>Rhabditina</taxon>
        <taxon>Rhabditomorpha</taxon>
        <taxon>Strongyloidea</taxon>
        <taxon>Strongylidae</taxon>
        <taxon>Cylicocyclus</taxon>
    </lineage>
</organism>
<comment type="caution">
    <text evidence="1">The sequence shown here is derived from an EMBL/GenBank/DDBJ whole genome shotgun (WGS) entry which is preliminary data.</text>
</comment>
<evidence type="ECO:0000313" key="1">
    <source>
        <dbReference type="EMBL" id="CAJ0598425.1"/>
    </source>
</evidence>
<dbReference type="EMBL" id="CATQJL010000223">
    <property type="protein sequence ID" value="CAJ0598425.1"/>
    <property type="molecule type" value="Genomic_DNA"/>
</dbReference>
<sequence length="120" mass="13340">MMSCLSRSFLCDPDGALNTLTFLLSPGAVDGNQCAGFFSFLLLAKQGRRSWYLERTDNDAYQQPDGGEAWKALSQYTFGCTLQFDAHYHQRYVEAAGRSGLYVIVMANLAAIFALSKLHK</sequence>
<evidence type="ECO:0000313" key="2">
    <source>
        <dbReference type="Proteomes" id="UP001176961"/>
    </source>
</evidence>